<evidence type="ECO:0000313" key="1">
    <source>
        <dbReference type="EMBL" id="MFB5735839.1"/>
    </source>
</evidence>
<evidence type="ECO:0008006" key="3">
    <source>
        <dbReference type="Google" id="ProtNLM"/>
    </source>
</evidence>
<name>A0ABV5BKJ9_9LEPT</name>
<accession>A0ABV5BKJ9</accession>
<comment type="caution">
    <text evidence="1">The sequence shown here is derived from an EMBL/GenBank/DDBJ whole genome shotgun (WGS) entry which is preliminary data.</text>
</comment>
<protein>
    <recommendedName>
        <fullName evidence="3">Lipoprotein</fullName>
    </recommendedName>
</protein>
<keyword evidence="2" id="KW-1185">Reference proteome</keyword>
<gene>
    <name evidence="1" type="ORF">ACE5IX_04930</name>
</gene>
<dbReference type="EMBL" id="JBHILJ010000002">
    <property type="protein sequence ID" value="MFB5735839.1"/>
    <property type="molecule type" value="Genomic_DNA"/>
</dbReference>
<proteinExistence type="predicted"/>
<evidence type="ECO:0000313" key="2">
    <source>
        <dbReference type="Proteomes" id="UP001580391"/>
    </source>
</evidence>
<reference evidence="1 2" key="1">
    <citation type="submission" date="2024-09" db="EMBL/GenBank/DDBJ databases">
        <title>Taxonomic and Genotyping Characterization of Leptospira Strains isolated from Multiple Sources in Colombia highlights the importance of intermediate species.</title>
        <authorList>
            <person name="Torres Higuera L."/>
            <person name="Rojas Tapias D."/>
            <person name="Jimenez Velasquez S."/>
            <person name="Renjifo Ibanez C."/>
        </authorList>
    </citation>
    <scope>NUCLEOTIDE SEQUENCE [LARGE SCALE GENOMIC DNA]</scope>
    <source>
        <strain evidence="1 2">Lep080</strain>
    </source>
</reference>
<dbReference type="RefSeq" id="WP_375516722.1">
    <property type="nucleotide sequence ID" value="NZ_JBHILI010000022.1"/>
</dbReference>
<sequence length="271" mass="29722">MKKKILILTTSILISINCRGGGNSNLTSQVLATLGFNVATGQLKLSNGETSNFAQGKAYRFNVKSGRVSLKTASSEFTEPISGPGEMVEILHGMTEDGWHLMIRTNPDISMTVSEILLSKDSGVYIPNSRCEFSVSSNASLSVTISECSLSKAPEEDPSITGNASPEIEKITLSGTISLFSNWTDLEIHSPAGLNSSSVKAQGLLEDLANQDPLCLYSLYALYMKVKIALEIKALATQWWNPWALYTIYLKLTQLLFWDIENSKYQIYCVD</sequence>
<dbReference type="Proteomes" id="UP001580391">
    <property type="component" value="Unassembled WGS sequence"/>
</dbReference>
<organism evidence="1 2">
    <name type="scientific">Leptospira wolffii</name>
    <dbReference type="NCBI Taxonomy" id="409998"/>
    <lineage>
        <taxon>Bacteria</taxon>
        <taxon>Pseudomonadati</taxon>
        <taxon>Spirochaetota</taxon>
        <taxon>Spirochaetia</taxon>
        <taxon>Leptospirales</taxon>
        <taxon>Leptospiraceae</taxon>
        <taxon>Leptospira</taxon>
    </lineage>
</organism>